<organism evidence="2">
    <name type="scientific">Myoviridae sp. ctByu2</name>
    <dbReference type="NCBI Taxonomy" id="2827668"/>
    <lineage>
        <taxon>Viruses</taxon>
        <taxon>Duplodnaviria</taxon>
        <taxon>Heunggongvirae</taxon>
        <taxon>Uroviricota</taxon>
        <taxon>Caudoviricetes</taxon>
    </lineage>
</organism>
<name>A0A8S5S9S9_9CAUD</name>
<evidence type="ECO:0000259" key="1">
    <source>
        <dbReference type="Pfam" id="PF13619"/>
    </source>
</evidence>
<sequence length="70" mass="8637">MQINSSNIREADYDRKSRLLRMTFINRPRWEYTYYNVPPTIWTRFLQASSKGGYFSDFIRDVFRYSRIIK</sequence>
<protein>
    <submittedName>
        <fullName evidence="2">KTSC domain</fullName>
    </submittedName>
</protein>
<dbReference type="EMBL" id="BK032557">
    <property type="protein sequence ID" value="DAF47571.1"/>
    <property type="molecule type" value="Genomic_DNA"/>
</dbReference>
<evidence type="ECO:0000313" key="2">
    <source>
        <dbReference type="EMBL" id="DAF47571.1"/>
    </source>
</evidence>
<accession>A0A8S5S9S9</accession>
<feature type="domain" description="KTSC" evidence="1">
    <location>
        <begin position="4"/>
        <end position="63"/>
    </location>
</feature>
<reference evidence="2" key="1">
    <citation type="journal article" date="2021" name="Proc. Natl. Acad. Sci. U.S.A.">
        <title>A Catalog of Tens of Thousands of Viruses from Human Metagenomes Reveals Hidden Associations with Chronic Diseases.</title>
        <authorList>
            <person name="Tisza M.J."/>
            <person name="Buck C.B."/>
        </authorList>
    </citation>
    <scope>NUCLEOTIDE SEQUENCE</scope>
    <source>
        <strain evidence="2">CtByu2</strain>
    </source>
</reference>
<proteinExistence type="predicted"/>
<dbReference type="Pfam" id="PF13619">
    <property type="entry name" value="KTSC"/>
    <property type="match status" value="1"/>
</dbReference>
<dbReference type="InterPro" id="IPR025309">
    <property type="entry name" value="KTSC_dom"/>
</dbReference>